<keyword evidence="2" id="KW-0433">Leucine-rich repeat</keyword>
<keyword evidence="7" id="KW-1185">Reference proteome</keyword>
<dbReference type="SUPFAM" id="SSF47473">
    <property type="entry name" value="EF-hand"/>
    <property type="match status" value="1"/>
</dbReference>
<feature type="compositionally biased region" description="Low complexity" evidence="4">
    <location>
        <begin position="1095"/>
        <end position="1108"/>
    </location>
</feature>
<gene>
    <name evidence="6" type="ORF">HYH03_008038</name>
</gene>
<dbReference type="SUPFAM" id="SSF52058">
    <property type="entry name" value="L domain-like"/>
    <property type="match status" value="1"/>
</dbReference>
<dbReference type="InterPro" id="IPR050836">
    <property type="entry name" value="SDS22/Internalin_LRR"/>
</dbReference>
<keyword evidence="3" id="KW-0677">Repeat</keyword>
<feature type="compositionally biased region" description="Gly residues" evidence="4">
    <location>
        <begin position="1249"/>
        <end position="1261"/>
    </location>
</feature>
<dbReference type="PANTHER" id="PTHR46652">
    <property type="entry name" value="LEUCINE-RICH REPEAT AND IQ DOMAIN-CONTAINING PROTEIN 1-RELATED"/>
    <property type="match status" value="1"/>
</dbReference>
<dbReference type="OrthoDB" id="1517790at2759"/>
<feature type="compositionally biased region" description="Low complexity" evidence="4">
    <location>
        <begin position="1169"/>
        <end position="1196"/>
    </location>
</feature>
<feature type="compositionally biased region" description="Low complexity" evidence="4">
    <location>
        <begin position="1227"/>
        <end position="1245"/>
    </location>
</feature>
<dbReference type="InterPro" id="IPR032675">
    <property type="entry name" value="LRR_dom_sf"/>
</dbReference>
<organism evidence="6 7">
    <name type="scientific">Edaphochlamys debaryana</name>
    <dbReference type="NCBI Taxonomy" id="47281"/>
    <lineage>
        <taxon>Eukaryota</taxon>
        <taxon>Viridiplantae</taxon>
        <taxon>Chlorophyta</taxon>
        <taxon>core chlorophytes</taxon>
        <taxon>Chlorophyceae</taxon>
        <taxon>CS clade</taxon>
        <taxon>Chlamydomonadales</taxon>
        <taxon>Chlamydomonadales incertae sedis</taxon>
        <taxon>Edaphochlamys</taxon>
    </lineage>
</organism>
<dbReference type="EMBL" id="JAEHOE010000035">
    <property type="protein sequence ID" value="KAG2493820.1"/>
    <property type="molecule type" value="Genomic_DNA"/>
</dbReference>
<evidence type="ECO:0000313" key="6">
    <source>
        <dbReference type="EMBL" id="KAG2493820.1"/>
    </source>
</evidence>
<proteinExistence type="predicted"/>
<feature type="region of interest" description="Disordered" evidence="4">
    <location>
        <begin position="506"/>
        <end position="533"/>
    </location>
</feature>
<dbReference type="Pfam" id="PF13855">
    <property type="entry name" value="LRR_8"/>
    <property type="match status" value="1"/>
</dbReference>
<comment type="caution">
    <text evidence="6">The sequence shown here is derived from an EMBL/GenBank/DDBJ whole genome shotgun (WGS) entry which is preliminary data.</text>
</comment>
<dbReference type="InterPro" id="IPR003591">
    <property type="entry name" value="Leu-rich_rpt_typical-subtyp"/>
</dbReference>
<dbReference type="InterPro" id="IPR038765">
    <property type="entry name" value="Papain-like_cys_pep_sf"/>
</dbReference>
<dbReference type="SMART" id="SM00365">
    <property type="entry name" value="LRR_SD22"/>
    <property type="match status" value="5"/>
</dbReference>
<feature type="compositionally biased region" description="Gly residues" evidence="4">
    <location>
        <begin position="1272"/>
        <end position="1283"/>
    </location>
</feature>
<feature type="compositionally biased region" description="Pro residues" evidence="4">
    <location>
        <begin position="510"/>
        <end position="533"/>
    </location>
</feature>
<feature type="compositionally biased region" description="Gly residues" evidence="4">
    <location>
        <begin position="437"/>
        <end position="456"/>
    </location>
</feature>
<feature type="compositionally biased region" description="Acidic residues" evidence="4">
    <location>
        <begin position="1046"/>
        <end position="1072"/>
    </location>
</feature>
<protein>
    <recommendedName>
        <fullName evidence="5">EF-hand domain-containing protein</fullName>
    </recommendedName>
</protein>
<feature type="region of interest" description="Disordered" evidence="4">
    <location>
        <begin position="1"/>
        <end position="50"/>
    </location>
</feature>
<dbReference type="GO" id="GO:0005930">
    <property type="term" value="C:axoneme"/>
    <property type="evidence" value="ECO:0007669"/>
    <property type="project" value="UniProtKB-SubCell"/>
</dbReference>
<feature type="region of interest" description="Disordered" evidence="4">
    <location>
        <begin position="435"/>
        <end position="456"/>
    </location>
</feature>
<dbReference type="GO" id="GO:0005509">
    <property type="term" value="F:calcium ion binding"/>
    <property type="evidence" value="ECO:0007669"/>
    <property type="project" value="InterPro"/>
</dbReference>
<evidence type="ECO:0000256" key="4">
    <source>
        <dbReference type="SAM" id="MobiDB-lite"/>
    </source>
</evidence>
<dbReference type="Gene3D" id="3.80.10.10">
    <property type="entry name" value="Ribonuclease Inhibitor"/>
    <property type="match status" value="2"/>
</dbReference>
<accession>A0A835Y7G3</accession>
<name>A0A835Y7G3_9CHLO</name>
<dbReference type="InterPro" id="IPR002048">
    <property type="entry name" value="EF_hand_dom"/>
</dbReference>
<feature type="compositionally biased region" description="Basic and acidic residues" evidence="4">
    <location>
        <begin position="1"/>
        <end position="11"/>
    </location>
</feature>
<feature type="region of interest" description="Disordered" evidence="4">
    <location>
        <begin position="1046"/>
        <end position="1299"/>
    </location>
</feature>
<dbReference type="PANTHER" id="PTHR46652:SF3">
    <property type="entry name" value="LEUCINE-RICH REPEAT-CONTAINING PROTEIN 9"/>
    <property type="match status" value="1"/>
</dbReference>
<dbReference type="SUPFAM" id="SSF54001">
    <property type="entry name" value="Cysteine proteinases"/>
    <property type="match status" value="1"/>
</dbReference>
<comment type="subcellular location">
    <subcellularLocation>
        <location evidence="1">Cytoplasm</location>
        <location evidence="1">Cytoskeleton</location>
        <location evidence="1">Cilium axoneme</location>
    </subcellularLocation>
</comment>
<feature type="compositionally biased region" description="Gly residues" evidence="4">
    <location>
        <begin position="1199"/>
        <end position="1209"/>
    </location>
</feature>
<sequence>MAPDGSRESDRGSVAGSHRSSVSRMSRSSKRGVKKAPPPPPPEPVEEPKTPFTQSMLAAGLSQLGRTADGLKPAYLAVRLEGTDLGTADPLSSLPHLQSVTLVDNRLTEIRALGALRNLTHIDVSGNKLTQVLDLRLGPAGSGPTNLRSADFSRNSLDMLADLAPFSRLTRLAVAGNRIDRIGAGLRQLRLLKILDLSNNRLVSIRGLAACECLRELRLSHNALQSLEPLAGLPQLQVLVASHNRLAQLRGTESLCALRTLDVSCNALGRLEELAAVRDASLLGTLDVRGNPLDRAMSLRLHVVHLLPQVVLLDGVAVEAKEKVLAANMHGADAEGLRLIRRKYFPNGELDDGGGAIPPLAAGLVASQAEEEAAADGTDRSALVRLDAWAASVRPESVLAPGGSLVSLADQLASVCAPPRPVSVTAAVVGAAAASASGGGRSVGGGTQSGGAGGGGGAAQLQRARVCWRWVVHHVASTAKLATTWDVDQPLFGRTPQAVAIERVLLGDPSAPPSPPPPPPIAGAPQAPYVPPPPPNGTWAERVARLFALLCRACELEAVPIPGYWKHAALPPGERVLAHNHCWAGVKVNGRWRLVDPTAAALAGGHYPFYVPPDAFIYSYWPLEAAWQLLPEPLAQEVWWQLPYASTAFFAVGCQLGDHHLAAVNTLKPIREGCVLPAFAFSLAAPRAKGTHVALRLREARSRRVVAEWPPREPGVPAYAFQQVVAGKRGQVEVRFGADSHLAHVHQMWTSLPGPGEYEVEVAHIREAYGAGPTGGLLVPLQGLPGPGLRLRVVDEQLMMRVKVVLPPILPHDFSEDGILHSPAVLRTPLPYASDYFTDAGCQLVSPPPNHPLEADRAEFFNVVLPGGMASRVGLMAEGLDQPIELQAVDEEKTAFSTSLQVPRASACTLVAYVHNSALESCAWVPLVQIRILPQSQHMVYTPVPVEVPEVMDDDPAGHFAREIFRAMDKNVDGCVCRREILAAFRRNRQHADILKCPPRIRQNDGTFDKFIDIFLQIDSTKLGTFTFNELAAYMGVLPSGFYEYTDSEDGGDFESGEGDDGDLDAPDEEGGGEAGEGGEQGQGGDGGEAPPPAANGDGPAPALANGARASGTGEGSRGARASGNGDVGGARSNRASGTGDAQPPPSPGILQAGGGSFAARNSRLSQTGSAANGSGGAADLARGGSSSGGRPPLASVGSRGGTPQGGAATGPPGTPPALVSSGSRSGTPLGAGAPAGAGTPPALASVGSRGGTPLAGGAPAGAGTPPLAPGGSRGGTPVGRAGGSVPALSSVGSKGANPLEMAFGAFGGGGA</sequence>
<evidence type="ECO:0000256" key="2">
    <source>
        <dbReference type="ARBA" id="ARBA00022614"/>
    </source>
</evidence>
<dbReference type="InterPro" id="IPR001611">
    <property type="entry name" value="Leu-rich_rpt"/>
</dbReference>
<evidence type="ECO:0000256" key="3">
    <source>
        <dbReference type="ARBA" id="ARBA00022737"/>
    </source>
</evidence>
<evidence type="ECO:0000313" key="7">
    <source>
        <dbReference type="Proteomes" id="UP000612055"/>
    </source>
</evidence>
<dbReference type="SMART" id="SM00369">
    <property type="entry name" value="LRR_TYP"/>
    <property type="match status" value="6"/>
</dbReference>
<evidence type="ECO:0000259" key="5">
    <source>
        <dbReference type="PROSITE" id="PS50222"/>
    </source>
</evidence>
<dbReference type="Gene3D" id="3.10.620.30">
    <property type="match status" value="1"/>
</dbReference>
<dbReference type="PROSITE" id="PS50222">
    <property type="entry name" value="EF_HAND_2"/>
    <property type="match status" value="1"/>
</dbReference>
<evidence type="ECO:0000256" key="1">
    <source>
        <dbReference type="ARBA" id="ARBA00004430"/>
    </source>
</evidence>
<feature type="compositionally biased region" description="Gly residues" evidence="4">
    <location>
        <begin position="1073"/>
        <end position="1088"/>
    </location>
</feature>
<dbReference type="PROSITE" id="PS51450">
    <property type="entry name" value="LRR"/>
    <property type="match status" value="2"/>
</dbReference>
<dbReference type="Gene3D" id="1.10.238.10">
    <property type="entry name" value="EF-hand"/>
    <property type="match status" value="1"/>
</dbReference>
<dbReference type="InterPro" id="IPR011992">
    <property type="entry name" value="EF-hand-dom_pair"/>
</dbReference>
<feature type="compositionally biased region" description="Low complexity" evidence="4">
    <location>
        <begin position="17"/>
        <end position="26"/>
    </location>
</feature>
<feature type="domain" description="EF-hand" evidence="5">
    <location>
        <begin position="956"/>
        <end position="991"/>
    </location>
</feature>
<reference evidence="6" key="1">
    <citation type="journal article" date="2020" name="bioRxiv">
        <title>Comparative genomics of Chlamydomonas.</title>
        <authorList>
            <person name="Craig R.J."/>
            <person name="Hasan A.R."/>
            <person name="Ness R.W."/>
            <person name="Keightley P.D."/>
        </authorList>
    </citation>
    <scope>NUCLEOTIDE SEQUENCE</scope>
    <source>
        <strain evidence="6">CCAP 11/70</strain>
    </source>
</reference>
<dbReference type="Proteomes" id="UP000612055">
    <property type="component" value="Unassembled WGS sequence"/>
</dbReference>